<reference evidence="2" key="1">
    <citation type="submission" date="2014-09" db="EMBL/GenBank/DDBJ databases">
        <authorList>
            <person name="Magalhaes I.L.F."/>
            <person name="Oliveira U."/>
            <person name="Santos F.R."/>
            <person name="Vidigal T.H.D.A."/>
            <person name="Brescovit A.D."/>
            <person name="Santos A.J."/>
        </authorList>
    </citation>
    <scope>NUCLEOTIDE SEQUENCE</scope>
    <source>
        <tissue evidence="2">Shoot tissue taken approximately 20 cm above the soil surface</tissue>
    </source>
</reference>
<feature type="region of interest" description="Disordered" evidence="1">
    <location>
        <begin position="1"/>
        <end position="20"/>
    </location>
</feature>
<sequence length="20" mass="2151">MQPGMIAHSHVDPDKAVCTN</sequence>
<dbReference type="EMBL" id="GBRH01200270">
    <property type="protein sequence ID" value="JAD97625.1"/>
    <property type="molecule type" value="Transcribed_RNA"/>
</dbReference>
<feature type="compositionally biased region" description="Basic and acidic residues" evidence="1">
    <location>
        <begin position="9"/>
        <end position="20"/>
    </location>
</feature>
<accession>A0A0A9EII2</accession>
<dbReference type="AlphaFoldDB" id="A0A0A9EII2"/>
<evidence type="ECO:0000256" key="1">
    <source>
        <dbReference type="SAM" id="MobiDB-lite"/>
    </source>
</evidence>
<reference evidence="2" key="2">
    <citation type="journal article" date="2015" name="Data Brief">
        <title>Shoot transcriptome of the giant reed, Arundo donax.</title>
        <authorList>
            <person name="Barrero R.A."/>
            <person name="Guerrero F.D."/>
            <person name="Moolhuijzen P."/>
            <person name="Goolsby J.A."/>
            <person name="Tidwell J."/>
            <person name="Bellgard S.E."/>
            <person name="Bellgard M.I."/>
        </authorList>
    </citation>
    <scope>NUCLEOTIDE SEQUENCE</scope>
    <source>
        <tissue evidence="2">Shoot tissue taken approximately 20 cm above the soil surface</tissue>
    </source>
</reference>
<protein>
    <submittedName>
        <fullName evidence="2">Uncharacterized protein</fullName>
    </submittedName>
</protein>
<proteinExistence type="predicted"/>
<evidence type="ECO:0000313" key="2">
    <source>
        <dbReference type="EMBL" id="JAD97625.1"/>
    </source>
</evidence>
<organism evidence="2">
    <name type="scientific">Arundo donax</name>
    <name type="common">Giant reed</name>
    <name type="synonym">Donax arundinaceus</name>
    <dbReference type="NCBI Taxonomy" id="35708"/>
    <lineage>
        <taxon>Eukaryota</taxon>
        <taxon>Viridiplantae</taxon>
        <taxon>Streptophyta</taxon>
        <taxon>Embryophyta</taxon>
        <taxon>Tracheophyta</taxon>
        <taxon>Spermatophyta</taxon>
        <taxon>Magnoliopsida</taxon>
        <taxon>Liliopsida</taxon>
        <taxon>Poales</taxon>
        <taxon>Poaceae</taxon>
        <taxon>PACMAD clade</taxon>
        <taxon>Arundinoideae</taxon>
        <taxon>Arundineae</taxon>
        <taxon>Arundo</taxon>
    </lineage>
</organism>
<name>A0A0A9EII2_ARUDO</name>